<sequence>MTSRTKRAASSTFPAWAAIIQCHCRRLTKPDHYLWQDRVLPEGQAAMIRNILKMGDERLLRIAPPVPAEM</sequence>
<comment type="caution">
    <text evidence="1">The sequence shown here is derived from an EMBL/GenBank/DDBJ whole genome shotgun (WGS) entry which is preliminary data.</text>
</comment>
<name>A0A3M3AEZ1_PSEYM</name>
<evidence type="ECO:0000313" key="1">
    <source>
        <dbReference type="EMBL" id="RML98878.1"/>
    </source>
</evidence>
<protein>
    <submittedName>
        <fullName evidence="1">Ribonuclease BN</fullName>
    </submittedName>
</protein>
<dbReference type="AlphaFoldDB" id="A0A3M3AEZ1"/>
<evidence type="ECO:0000313" key="2">
    <source>
        <dbReference type="Proteomes" id="UP000282378"/>
    </source>
</evidence>
<feature type="non-terminal residue" evidence="1">
    <location>
        <position position="70"/>
    </location>
</feature>
<organism evidence="1 2">
    <name type="scientific">Pseudomonas syringae pv. maculicola</name>
    <dbReference type="NCBI Taxonomy" id="59511"/>
    <lineage>
        <taxon>Bacteria</taxon>
        <taxon>Pseudomonadati</taxon>
        <taxon>Pseudomonadota</taxon>
        <taxon>Gammaproteobacteria</taxon>
        <taxon>Pseudomonadales</taxon>
        <taxon>Pseudomonadaceae</taxon>
        <taxon>Pseudomonas</taxon>
    </lineage>
</organism>
<dbReference type="Proteomes" id="UP000282378">
    <property type="component" value="Unassembled WGS sequence"/>
</dbReference>
<dbReference type="EMBL" id="RBNL01000668">
    <property type="protein sequence ID" value="RML98878.1"/>
    <property type="molecule type" value="Genomic_DNA"/>
</dbReference>
<gene>
    <name evidence="1" type="ORF">APX70_03804</name>
</gene>
<proteinExistence type="predicted"/>
<accession>A0A3M3AEZ1</accession>
<reference evidence="1 2" key="1">
    <citation type="submission" date="2018-08" db="EMBL/GenBank/DDBJ databases">
        <title>Recombination of ecologically and evolutionarily significant loci maintains genetic cohesion in the Pseudomonas syringae species complex.</title>
        <authorList>
            <person name="Dillon M."/>
            <person name="Thakur S."/>
            <person name="Almeida R.N.D."/>
            <person name="Weir B.S."/>
            <person name="Guttman D.S."/>
        </authorList>
    </citation>
    <scope>NUCLEOTIDE SEQUENCE [LARGE SCALE GENOMIC DNA]</scope>
    <source>
        <strain evidence="1 2">88_10</strain>
    </source>
</reference>